<dbReference type="InterPro" id="IPR053225">
    <property type="entry name" value="Acyl-CoA_N-acyltransferase"/>
</dbReference>
<reference evidence="2" key="1">
    <citation type="journal article" date="2022" name="bioRxiv">
        <title>Deciphering the potential niche of two novel black yeast fungi from a biological soil crust based on their genomes, phenotypes, and melanin regulation.</title>
        <authorList>
            <consortium name="DOE Joint Genome Institute"/>
            <person name="Carr E.C."/>
            <person name="Barton Q."/>
            <person name="Grambo S."/>
            <person name="Sullivan M."/>
            <person name="Renfro C.M."/>
            <person name="Kuo A."/>
            <person name="Pangilinan J."/>
            <person name="Lipzen A."/>
            <person name="Keymanesh K."/>
            <person name="Savage E."/>
            <person name="Barry K."/>
            <person name="Grigoriev I.V."/>
            <person name="Riekhof W.R."/>
            <person name="Harris S.S."/>
        </authorList>
    </citation>
    <scope>NUCLEOTIDE SEQUENCE</scope>
    <source>
        <strain evidence="2">JF 03-4F</strain>
    </source>
</reference>
<name>A0AAN6ID17_9EURO</name>
<dbReference type="InterPro" id="IPR016181">
    <property type="entry name" value="Acyl_CoA_acyltransferase"/>
</dbReference>
<feature type="domain" description="N-acetyltransferase" evidence="1">
    <location>
        <begin position="225"/>
        <end position="357"/>
    </location>
</feature>
<protein>
    <recommendedName>
        <fullName evidence="1">N-acetyltransferase domain-containing protein</fullName>
    </recommendedName>
</protein>
<dbReference type="Gene3D" id="3.40.630.30">
    <property type="match status" value="1"/>
</dbReference>
<dbReference type="PROSITE" id="PS51186">
    <property type="entry name" value="GNAT"/>
    <property type="match status" value="1"/>
</dbReference>
<dbReference type="EMBL" id="MU404354">
    <property type="protein sequence ID" value="KAI1612996.1"/>
    <property type="molecule type" value="Genomic_DNA"/>
</dbReference>
<dbReference type="SUPFAM" id="SSF55729">
    <property type="entry name" value="Acyl-CoA N-acyltransferases (Nat)"/>
    <property type="match status" value="1"/>
</dbReference>
<accession>A0AAN6ID17</accession>
<keyword evidence="3" id="KW-1185">Reference proteome</keyword>
<dbReference type="GO" id="GO:0016747">
    <property type="term" value="F:acyltransferase activity, transferring groups other than amino-acyl groups"/>
    <property type="evidence" value="ECO:0007669"/>
    <property type="project" value="InterPro"/>
</dbReference>
<evidence type="ECO:0000313" key="3">
    <source>
        <dbReference type="Proteomes" id="UP001203852"/>
    </source>
</evidence>
<dbReference type="InterPro" id="IPR000182">
    <property type="entry name" value="GNAT_dom"/>
</dbReference>
<dbReference type="AlphaFoldDB" id="A0AAN6ID17"/>
<dbReference type="Pfam" id="PF08445">
    <property type="entry name" value="FR47"/>
    <property type="match status" value="1"/>
</dbReference>
<dbReference type="PANTHER" id="PTHR20958:SF6">
    <property type="entry name" value="GLYCINE N-ACYLTRANSFERASE-LIKE PROTEIN"/>
    <property type="match status" value="1"/>
</dbReference>
<dbReference type="PANTHER" id="PTHR20958">
    <property type="entry name" value="GLYCINE N-ACYLTRANSFERASE-LIKE PROTEIN"/>
    <property type="match status" value="1"/>
</dbReference>
<evidence type="ECO:0000259" key="1">
    <source>
        <dbReference type="PROSITE" id="PS51186"/>
    </source>
</evidence>
<proteinExistence type="predicted"/>
<gene>
    <name evidence="2" type="ORF">EDD36DRAFT_438215</name>
</gene>
<comment type="caution">
    <text evidence="2">The sequence shown here is derived from an EMBL/GenBank/DDBJ whole genome shotgun (WGS) entry which is preliminary data.</text>
</comment>
<evidence type="ECO:0000313" key="2">
    <source>
        <dbReference type="EMBL" id="KAI1612996.1"/>
    </source>
</evidence>
<organism evidence="2 3">
    <name type="scientific">Exophiala viscosa</name>
    <dbReference type="NCBI Taxonomy" id="2486360"/>
    <lineage>
        <taxon>Eukaryota</taxon>
        <taxon>Fungi</taxon>
        <taxon>Dikarya</taxon>
        <taxon>Ascomycota</taxon>
        <taxon>Pezizomycotina</taxon>
        <taxon>Eurotiomycetes</taxon>
        <taxon>Chaetothyriomycetidae</taxon>
        <taxon>Chaetothyriales</taxon>
        <taxon>Herpotrichiellaceae</taxon>
        <taxon>Exophiala</taxon>
    </lineage>
</organism>
<dbReference type="InterPro" id="IPR013653">
    <property type="entry name" value="GCN5-like_dom"/>
</dbReference>
<dbReference type="Proteomes" id="UP001203852">
    <property type="component" value="Unassembled WGS sequence"/>
</dbReference>
<sequence length="357" mass="40544">MMHHDRATINGAALSQAQLPRFLEKLEPLLPYSIPLVRRIQFHLDHPISKTARIYVAVADTGVTGTTTGTVEGGSWLDEWLHDATTTTDSASPWVAAHIDLINYGQTQGWVFGSWEHPSNHDPDNHTIYKALMDQLYTYIYTVLIPEMSTEPPEDWLLLKRTGKRITEPFSRVKVLFGTLGDKLWEYFYEKARSRTDPGYYKYIFTPENKATQPDDDSFPLPEGYRFGEMQPHDLQAVLDRTDIPRTLHTLSQYVSVSLLYGDNPTPIGWGFLGKDASISSLHTEPEHRGKGLAACLSRELFKRQGRAFAGQQSWGHADVSKENVPSRRVMEKLGGQPMWMVMWCEMDLEIVCGEAK</sequence>